<proteinExistence type="predicted"/>
<gene>
    <name evidence="1" type="primary">ga24582</name>
    <name evidence="1" type="ORF">PR202_ga24582</name>
</gene>
<reference evidence="1" key="1">
    <citation type="journal article" date="2018" name="DNA Res.">
        <title>Multiple hybrid de novo genome assembly of finger millet, an orphan allotetraploid crop.</title>
        <authorList>
            <person name="Hatakeyama M."/>
            <person name="Aluri S."/>
            <person name="Balachadran M.T."/>
            <person name="Sivarajan S.R."/>
            <person name="Patrignani A."/>
            <person name="Gruter S."/>
            <person name="Poveda L."/>
            <person name="Shimizu-Inatsugi R."/>
            <person name="Baeten J."/>
            <person name="Francoijs K.J."/>
            <person name="Nataraja K.N."/>
            <person name="Reddy Y.A.N."/>
            <person name="Phadnis S."/>
            <person name="Ravikumar R.L."/>
            <person name="Schlapbach R."/>
            <person name="Sreeman S.M."/>
            <person name="Shimizu K.K."/>
        </authorList>
    </citation>
    <scope>NUCLEOTIDE SEQUENCE</scope>
</reference>
<protein>
    <submittedName>
        <fullName evidence="1">Uncharacterized protein</fullName>
    </submittedName>
</protein>
<dbReference type="EMBL" id="BQKI01000013">
    <property type="protein sequence ID" value="GJN06816.1"/>
    <property type="molecule type" value="Genomic_DNA"/>
</dbReference>
<dbReference type="AlphaFoldDB" id="A0AAV5D9A0"/>
<comment type="caution">
    <text evidence="1">The sequence shown here is derived from an EMBL/GenBank/DDBJ whole genome shotgun (WGS) entry which is preliminary data.</text>
</comment>
<organism evidence="1 2">
    <name type="scientific">Eleusine coracana subsp. coracana</name>
    <dbReference type="NCBI Taxonomy" id="191504"/>
    <lineage>
        <taxon>Eukaryota</taxon>
        <taxon>Viridiplantae</taxon>
        <taxon>Streptophyta</taxon>
        <taxon>Embryophyta</taxon>
        <taxon>Tracheophyta</taxon>
        <taxon>Spermatophyta</taxon>
        <taxon>Magnoliopsida</taxon>
        <taxon>Liliopsida</taxon>
        <taxon>Poales</taxon>
        <taxon>Poaceae</taxon>
        <taxon>PACMAD clade</taxon>
        <taxon>Chloridoideae</taxon>
        <taxon>Cynodonteae</taxon>
        <taxon>Eleusininae</taxon>
        <taxon>Eleusine</taxon>
    </lineage>
</organism>
<evidence type="ECO:0000313" key="2">
    <source>
        <dbReference type="Proteomes" id="UP001054889"/>
    </source>
</evidence>
<dbReference type="Proteomes" id="UP001054889">
    <property type="component" value="Unassembled WGS sequence"/>
</dbReference>
<evidence type="ECO:0000313" key="1">
    <source>
        <dbReference type="EMBL" id="GJN06816.1"/>
    </source>
</evidence>
<sequence>METIPSSCWIVGCMAARLKAWHRRSLLVYHRESAKKEQWLNLLMMGFGCRIRKEVDCHGMGSENS</sequence>
<accession>A0AAV5D9A0</accession>
<reference evidence="1" key="2">
    <citation type="submission" date="2021-12" db="EMBL/GenBank/DDBJ databases">
        <title>Resequencing data analysis of finger millet.</title>
        <authorList>
            <person name="Hatakeyama M."/>
            <person name="Aluri S."/>
            <person name="Balachadran M.T."/>
            <person name="Sivarajan S.R."/>
            <person name="Poveda L."/>
            <person name="Shimizu-Inatsugi R."/>
            <person name="Schlapbach R."/>
            <person name="Sreeman S.M."/>
            <person name="Shimizu K.K."/>
        </authorList>
    </citation>
    <scope>NUCLEOTIDE SEQUENCE</scope>
</reference>
<keyword evidence="2" id="KW-1185">Reference proteome</keyword>
<name>A0AAV5D9A0_ELECO</name>